<proteinExistence type="predicted"/>
<dbReference type="GO" id="GO:0098542">
    <property type="term" value="P:defense response to other organism"/>
    <property type="evidence" value="ECO:0007669"/>
    <property type="project" value="InterPro"/>
</dbReference>
<accession>A0A1R3KBQ7</accession>
<evidence type="ECO:0000313" key="5">
    <source>
        <dbReference type="Proteomes" id="UP000187203"/>
    </source>
</evidence>
<sequence length="207" mass="23230">MANTEGGCCRCCCSFIFTLGLTALFMWLSLRTSNPKCYIQDLYLPSLNRTLNTTDPTLNFTLRLENPNKDKGIKYAPVNVTFYDFPNRSHVIGFGQVPGFYQGHKKKATKPWNTTASTAVALKAVFENGTGVFRVDLETAVKFKIMFWYTKKHRIRVGGEVMVNASGIKVDHKKIRLKSMASPKMGSFCVVLGALVNLLVFSLLNLW</sequence>
<reference evidence="5" key="1">
    <citation type="submission" date="2013-09" db="EMBL/GenBank/DDBJ databases">
        <title>Corchorus olitorius genome sequencing.</title>
        <authorList>
            <person name="Alam M."/>
            <person name="Haque M.S."/>
            <person name="Islam M.S."/>
            <person name="Emdad E.M."/>
            <person name="Islam M.M."/>
            <person name="Ahmed B."/>
            <person name="Halim A."/>
            <person name="Hossen Q.M.M."/>
            <person name="Hossain M.Z."/>
            <person name="Ahmed R."/>
            <person name="Khan M.M."/>
            <person name="Islam R."/>
            <person name="Rashid M.M."/>
            <person name="Khan S.A."/>
            <person name="Rahman M.S."/>
            <person name="Alam M."/>
            <person name="Yahiya A.S."/>
            <person name="Khan M.S."/>
            <person name="Azam M.S."/>
            <person name="Haque T."/>
            <person name="Lashkar M.Z.H."/>
            <person name="Akhand A.I."/>
            <person name="Morshed G."/>
            <person name="Roy S."/>
            <person name="Uddin K.S."/>
            <person name="Rabeya T."/>
            <person name="Hossain A.S."/>
            <person name="Chowdhury A."/>
            <person name="Snigdha A.R."/>
            <person name="Mortoza M.S."/>
            <person name="Matin S.A."/>
            <person name="Hoque S.M.E."/>
            <person name="Islam M.K."/>
            <person name="Roy D.K."/>
            <person name="Haider R."/>
            <person name="Moosa M.M."/>
            <person name="Elias S.M."/>
            <person name="Hasan A.M."/>
            <person name="Jahan S."/>
            <person name="Shafiuddin M."/>
            <person name="Mahmood N."/>
            <person name="Shommy N.S."/>
        </authorList>
    </citation>
    <scope>NUCLEOTIDE SEQUENCE [LARGE SCALE GENOMIC DNA]</scope>
    <source>
        <strain evidence="5">cv. O-4</strain>
    </source>
</reference>
<dbReference type="AlphaFoldDB" id="A0A1R3KBQ7"/>
<dbReference type="PANTHER" id="PTHR31415">
    <property type="entry name" value="OS05G0367900 PROTEIN"/>
    <property type="match status" value="1"/>
</dbReference>
<comment type="subcellular location">
    <subcellularLocation>
        <location evidence="1">Membrane</location>
    </subcellularLocation>
</comment>
<feature type="transmembrane region" description="Helical" evidence="3">
    <location>
        <begin position="185"/>
        <end position="206"/>
    </location>
</feature>
<organism evidence="4 5">
    <name type="scientific">Corchorus olitorius</name>
    <dbReference type="NCBI Taxonomy" id="93759"/>
    <lineage>
        <taxon>Eukaryota</taxon>
        <taxon>Viridiplantae</taxon>
        <taxon>Streptophyta</taxon>
        <taxon>Embryophyta</taxon>
        <taxon>Tracheophyta</taxon>
        <taxon>Spermatophyta</taxon>
        <taxon>Magnoliopsida</taxon>
        <taxon>eudicotyledons</taxon>
        <taxon>Gunneridae</taxon>
        <taxon>Pentapetalae</taxon>
        <taxon>rosids</taxon>
        <taxon>malvids</taxon>
        <taxon>Malvales</taxon>
        <taxon>Malvaceae</taxon>
        <taxon>Grewioideae</taxon>
        <taxon>Apeibeae</taxon>
        <taxon>Corchorus</taxon>
    </lineage>
</organism>
<dbReference type="InterPro" id="IPR044839">
    <property type="entry name" value="NDR1-like"/>
</dbReference>
<dbReference type="GO" id="GO:0005886">
    <property type="term" value="C:plasma membrane"/>
    <property type="evidence" value="ECO:0007669"/>
    <property type="project" value="TreeGrafter"/>
</dbReference>
<dbReference type="PANTHER" id="PTHR31415:SF52">
    <property type="entry name" value="LATE EMBRYOGENESIS ABUNDANT (LEA) HYDROXYPROLINE-RICH GLYCOPROTEIN FAMILY-RELATED"/>
    <property type="match status" value="1"/>
</dbReference>
<name>A0A1R3KBQ7_9ROSI</name>
<dbReference type="OrthoDB" id="1914670at2759"/>
<comment type="caution">
    <text evidence="4">The sequence shown here is derived from an EMBL/GenBank/DDBJ whole genome shotgun (WGS) entry which is preliminary data.</text>
</comment>
<dbReference type="STRING" id="93759.A0A1R3KBQ7"/>
<keyword evidence="3" id="KW-0812">Transmembrane</keyword>
<feature type="transmembrane region" description="Helical" evidence="3">
    <location>
        <begin position="12"/>
        <end position="30"/>
    </location>
</feature>
<evidence type="ECO:0000256" key="1">
    <source>
        <dbReference type="ARBA" id="ARBA00004370"/>
    </source>
</evidence>
<evidence type="ECO:0000313" key="4">
    <source>
        <dbReference type="EMBL" id="OMP04506.1"/>
    </source>
</evidence>
<keyword evidence="5" id="KW-1185">Reference proteome</keyword>
<keyword evidence="3" id="KW-1133">Transmembrane helix</keyword>
<evidence type="ECO:0000256" key="3">
    <source>
        <dbReference type="SAM" id="Phobius"/>
    </source>
</evidence>
<dbReference type="EMBL" id="AWUE01014249">
    <property type="protein sequence ID" value="OMP04506.1"/>
    <property type="molecule type" value="Genomic_DNA"/>
</dbReference>
<dbReference type="GO" id="GO:0009506">
    <property type="term" value="C:plasmodesma"/>
    <property type="evidence" value="ECO:0007669"/>
    <property type="project" value="TreeGrafter"/>
</dbReference>
<dbReference type="Proteomes" id="UP000187203">
    <property type="component" value="Unassembled WGS sequence"/>
</dbReference>
<evidence type="ECO:0000256" key="2">
    <source>
        <dbReference type="ARBA" id="ARBA00023136"/>
    </source>
</evidence>
<keyword evidence="2 3" id="KW-0472">Membrane</keyword>
<gene>
    <name evidence="4" type="ORF">COLO4_09575</name>
</gene>
<protein>
    <submittedName>
        <fullName evidence="4">Late embryogenesis abundant protein, LEA-14</fullName>
    </submittedName>
</protein>